<dbReference type="RefSeq" id="WP_090901308.1">
    <property type="nucleotide sequence ID" value="NZ_FNYO01000045.1"/>
</dbReference>
<keyword evidence="4 6" id="KW-1133">Transmembrane helix</keyword>
<comment type="subcellular location">
    <subcellularLocation>
        <location evidence="1">Cell membrane</location>
        <topology evidence="1">Multi-pass membrane protein</topology>
    </subcellularLocation>
</comment>
<evidence type="ECO:0000256" key="3">
    <source>
        <dbReference type="ARBA" id="ARBA00022692"/>
    </source>
</evidence>
<name>A0A1H6WTY1_9GAMM</name>
<organism evidence="7 8">
    <name type="scientific">Azotobacter beijerinckii</name>
    <dbReference type="NCBI Taxonomy" id="170623"/>
    <lineage>
        <taxon>Bacteria</taxon>
        <taxon>Pseudomonadati</taxon>
        <taxon>Pseudomonadota</taxon>
        <taxon>Gammaproteobacteria</taxon>
        <taxon>Pseudomonadales</taxon>
        <taxon>Pseudomonadaceae</taxon>
        <taxon>Azotobacter</taxon>
    </lineage>
</organism>
<feature type="transmembrane region" description="Helical" evidence="6">
    <location>
        <begin position="163"/>
        <end position="192"/>
    </location>
</feature>
<keyword evidence="2" id="KW-1003">Cell membrane</keyword>
<dbReference type="STRING" id="170623.SAMN04244579_03348"/>
<dbReference type="EMBL" id="FNYO01000045">
    <property type="protein sequence ID" value="SEJ16280.1"/>
    <property type="molecule type" value="Genomic_DNA"/>
</dbReference>
<keyword evidence="3 6" id="KW-0812">Transmembrane</keyword>
<protein>
    <submittedName>
        <fullName evidence="7">Uncharacterized 5xTM membrane BCR, YitT family COG1284</fullName>
    </submittedName>
</protein>
<feature type="transmembrane region" description="Helical" evidence="6">
    <location>
        <begin position="12"/>
        <end position="33"/>
    </location>
</feature>
<dbReference type="PANTHER" id="PTHR33545:SF5">
    <property type="entry name" value="UPF0750 MEMBRANE PROTEIN YITT"/>
    <property type="match status" value="1"/>
</dbReference>
<dbReference type="Proteomes" id="UP000199005">
    <property type="component" value="Unassembled WGS sequence"/>
</dbReference>
<evidence type="ECO:0000256" key="4">
    <source>
        <dbReference type="ARBA" id="ARBA00022989"/>
    </source>
</evidence>
<evidence type="ECO:0000256" key="1">
    <source>
        <dbReference type="ARBA" id="ARBA00004651"/>
    </source>
</evidence>
<evidence type="ECO:0000313" key="8">
    <source>
        <dbReference type="Proteomes" id="UP000199005"/>
    </source>
</evidence>
<dbReference type="Pfam" id="PF02588">
    <property type="entry name" value="YitT_membrane"/>
    <property type="match status" value="1"/>
</dbReference>
<evidence type="ECO:0000256" key="6">
    <source>
        <dbReference type="SAM" id="Phobius"/>
    </source>
</evidence>
<dbReference type="InterPro" id="IPR051461">
    <property type="entry name" value="UPF0750_membrane"/>
</dbReference>
<reference evidence="7 8" key="1">
    <citation type="submission" date="2016-10" db="EMBL/GenBank/DDBJ databases">
        <authorList>
            <person name="de Groot N.N."/>
        </authorList>
    </citation>
    <scope>NUCLEOTIDE SEQUENCE [LARGE SCALE GENOMIC DNA]</scope>
    <source>
        <strain evidence="7 8">DSM 1041</strain>
    </source>
</reference>
<evidence type="ECO:0000313" key="7">
    <source>
        <dbReference type="EMBL" id="SEJ16280.1"/>
    </source>
</evidence>
<dbReference type="AlphaFoldDB" id="A0A1H6WTY1"/>
<dbReference type="InterPro" id="IPR003740">
    <property type="entry name" value="YitT"/>
</dbReference>
<feature type="transmembrane region" description="Helical" evidence="6">
    <location>
        <begin position="39"/>
        <end position="64"/>
    </location>
</feature>
<feature type="transmembrane region" description="Helical" evidence="6">
    <location>
        <begin position="76"/>
        <end position="94"/>
    </location>
</feature>
<accession>A0A1H6WTY1</accession>
<evidence type="ECO:0000256" key="5">
    <source>
        <dbReference type="ARBA" id="ARBA00023136"/>
    </source>
</evidence>
<dbReference type="PANTHER" id="PTHR33545">
    <property type="entry name" value="UPF0750 MEMBRANE PROTEIN YITT-RELATED"/>
    <property type="match status" value="1"/>
</dbReference>
<evidence type="ECO:0000256" key="2">
    <source>
        <dbReference type="ARBA" id="ARBA00022475"/>
    </source>
</evidence>
<keyword evidence="5 6" id="KW-0472">Membrane</keyword>
<feature type="transmembrane region" description="Helical" evidence="6">
    <location>
        <begin position="114"/>
        <end position="143"/>
    </location>
</feature>
<proteinExistence type="predicted"/>
<dbReference type="GO" id="GO:0005886">
    <property type="term" value="C:plasma membrane"/>
    <property type="evidence" value="ECO:0007669"/>
    <property type="project" value="UniProtKB-SubCell"/>
</dbReference>
<gene>
    <name evidence="7" type="ORF">SAMN04244579_03348</name>
</gene>
<sequence length="203" mass="21934">MPEALKERHSLLEDVQAILFGTVMIAFALNLFAHSQLLVGGAAGLALIGHYLSGFSVGTCFFLINLPFYYLGYRQLGLPFILRTIAAIACLSLLSDLTPRLVGFAHLDPLFASFLGGCLIGVGFIIIFRHGSSLGGINILVLYLQKKHGISAGKVQLAIDSGILLAACFLIPWSAVLYSLLGAFLVNFLMIFNFKASRYNGFS</sequence>